<sequence length="83" mass="9680">MRTADETIELFMQALNKRRAYLRRRIDEIQKQGRALQPHLAKALRSGMLCEITTVECLLKLIQDGKIHPDEIYNSEDDVLINQ</sequence>
<name>A0A926QJ58_9BACL</name>
<evidence type="ECO:0000313" key="1">
    <source>
        <dbReference type="EMBL" id="MBD0381220.1"/>
    </source>
</evidence>
<dbReference type="AlphaFoldDB" id="A0A926QJ58"/>
<dbReference type="EMBL" id="JACVVD010000004">
    <property type="protein sequence ID" value="MBD0381220.1"/>
    <property type="molecule type" value="Genomic_DNA"/>
</dbReference>
<evidence type="ECO:0000313" key="2">
    <source>
        <dbReference type="Proteomes" id="UP000650466"/>
    </source>
</evidence>
<gene>
    <name evidence="1" type="ORF">ICC18_13935</name>
</gene>
<accession>A0A926QJ58</accession>
<dbReference type="RefSeq" id="WP_188175015.1">
    <property type="nucleotide sequence ID" value="NZ_JACVVD010000004.1"/>
</dbReference>
<organism evidence="1 2">
    <name type="scientific">Paenibacillus sedimenti</name>
    <dbReference type="NCBI Taxonomy" id="2770274"/>
    <lineage>
        <taxon>Bacteria</taxon>
        <taxon>Bacillati</taxon>
        <taxon>Bacillota</taxon>
        <taxon>Bacilli</taxon>
        <taxon>Bacillales</taxon>
        <taxon>Paenibacillaceae</taxon>
        <taxon>Paenibacillus</taxon>
    </lineage>
</organism>
<keyword evidence="2" id="KW-1185">Reference proteome</keyword>
<proteinExistence type="predicted"/>
<comment type="caution">
    <text evidence="1">The sequence shown here is derived from an EMBL/GenBank/DDBJ whole genome shotgun (WGS) entry which is preliminary data.</text>
</comment>
<reference evidence="1" key="1">
    <citation type="submission" date="2020-09" db="EMBL/GenBank/DDBJ databases">
        <title>Draft Genome Sequence of Paenibacillus sp. WST5.</title>
        <authorList>
            <person name="Bao Z."/>
        </authorList>
    </citation>
    <scope>NUCLEOTIDE SEQUENCE</scope>
    <source>
        <strain evidence="1">WST5</strain>
    </source>
</reference>
<dbReference type="Proteomes" id="UP000650466">
    <property type="component" value="Unassembled WGS sequence"/>
</dbReference>
<protein>
    <submittedName>
        <fullName evidence="1">Uncharacterized protein</fullName>
    </submittedName>
</protein>